<dbReference type="EMBL" id="JANCPR020000064">
    <property type="protein sequence ID" value="MDJ1137747.1"/>
    <property type="molecule type" value="Genomic_DNA"/>
</dbReference>
<dbReference type="InterPro" id="IPR036890">
    <property type="entry name" value="HATPase_C_sf"/>
</dbReference>
<organism evidence="3 4">
    <name type="scientific">Streptomyces iconiensis</name>
    <dbReference type="NCBI Taxonomy" id="1384038"/>
    <lineage>
        <taxon>Bacteria</taxon>
        <taxon>Bacillati</taxon>
        <taxon>Actinomycetota</taxon>
        <taxon>Actinomycetes</taxon>
        <taxon>Kitasatosporales</taxon>
        <taxon>Streptomycetaceae</taxon>
        <taxon>Streptomyces</taxon>
    </lineage>
</organism>
<dbReference type="InterPro" id="IPR050267">
    <property type="entry name" value="Anti-sigma-factor_SerPK"/>
</dbReference>
<dbReference type="PANTHER" id="PTHR35526:SF3">
    <property type="entry name" value="ANTI-SIGMA-F FACTOR RSBW"/>
    <property type="match status" value="1"/>
</dbReference>
<dbReference type="PANTHER" id="PTHR35526">
    <property type="entry name" value="ANTI-SIGMA-F FACTOR RSBW-RELATED"/>
    <property type="match status" value="1"/>
</dbReference>
<evidence type="ECO:0000313" key="3">
    <source>
        <dbReference type="EMBL" id="MDJ1137747.1"/>
    </source>
</evidence>
<reference evidence="3 4" key="1">
    <citation type="submission" date="2023-05" db="EMBL/GenBank/DDBJ databases">
        <title>Streptantibioticus silvisoli sp. nov., acidotolerant actinomycetes 1 from pine litter.</title>
        <authorList>
            <person name="Swiecimska M."/>
            <person name="Golinska P."/>
            <person name="Sangal V."/>
            <person name="Wachnowicz B."/>
            <person name="Goodfellow M."/>
        </authorList>
    </citation>
    <scope>NUCLEOTIDE SEQUENCE [LARGE SCALE GENOMIC DNA]</scope>
    <source>
        <strain evidence="3 4">DSM 42109</strain>
    </source>
</reference>
<keyword evidence="3" id="KW-0067">ATP-binding</keyword>
<keyword evidence="1" id="KW-0418">Kinase</keyword>
<dbReference type="Pfam" id="PF13581">
    <property type="entry name" value="HATPase_c_2"/>
    <property type="match status" value="1"/>
</dbReference>
<dbReference type="InterPro" id="IPR003594">
    <property type="entry name" value="HATPase_dom"/>
</dbReference>
<dbReference type="Proteomes" id="UP001214441">
    <property type="component" value="Unassembled WGS sequence"/>
</dbReference>
<evidence type="ECO:0000256" key="1">
    <source>
        <dbReference type="ARBA" id="ARBA00022527"/>
    </source>
</evidence>
<accession>A0ABT7A8R8</accession>
<keyword evidence="1" id="KW-0808">Transferase</keyword>
<sequence length="164" mass="17438">MTLAPANTPTAALGWYFAHTPAGFVLHMSASPRNLRAVRAQTTATLREASVGTEIQANAQLVLSELYTNALRAGGDYVPLVAEVEVAAQGVHLRLHDPRGDQFPHRTGVRLDDPEAESGRGLPLMDLLAPGWAVTRTPVGKQVRCLVGELCGAQLLAPVGSLNR</sequence>
<keyword evidence="3" id="KW-0547">Nucleotide-binding</keyword>
<proteinExistence type="predicted"/>
<comment type="caution">
    <text evidence="3">The sequence shown here is derived from an EMBL/GenBank/DDBJ whole genome shotgun (WGS) entry which is preliminary data.</text>
</comment>
<evidence type="ECO:0000259" key="2">
    <source>
        <dbReference type="Pfam" id="PF13581"/>
    </source>
</evidence>
<gene>
    <name evidence="3" type="ORF">NMN56_038490</name>
</gene>
<keyword evidence="4" id="KW-1185">Reference proteome</keyword>
<dbReference type="GO" id="GO:0005524">
    <property type="term" value="F:ATP binding"/>
    <property type="evidence" value="ECO:0007669"/>
    <property type="project" value="UniProtKB-KW"/>
</dbReference>
<dbReference type="Gene3D" id="3.30.565.10">
    <property type="entry name" value="Histidine kinase-like ATPase, C-terminal domain"/>
    <property type="match status" value="1"/>
</dbReference>
<keyword evidence="1" id="KW-0723">Serine/threonine-protein kinase</keyword>
<evidence type="ECO:0000313" key="4">
    <source>
        <dbReference type="Proteomes" id="UP001214441"/>
    </source>
</evidence>
<name>A0ABT7A8R8_9ACTN</name>
<feature type="domain" description="Histidine kinase/HSP90-like ATPase" evidence="2">
    <location>
        <begin position="29"/>
        <end position="144"/>
    </location>
</feature>
<protein>
    <submittedName>
        <fullName evidence="3">ATP-binding protein</fullName>
    </submittedName>
</protein>
<dbReference type="RefSeq" id="WP_274044594.1">
    <property type="nucleotide sequence ID" value="NZ_JANCPR020000064.1"/>
</dbReference>
<dbReference type="CDD" id="cd16936">
    <property type="entry name" value="HATPase_RsbW-like"/>
    <property type="match status" value="1"/>
</dbReference>